<feature type="binding site" evidence="18">
    <location>
        <position position="108"/>
    </location>
    <ligand>
        <name>Mg(2+)</name>
        <dbReference type="ChEBI" id="CHEBI:18420"/>
    </ligand>
</feature>
<dbReference type="Proteomes" id="UP001604043">
    <property type="component" value="Unassembled WGS sequence"/>
</dbReference>
<evidence type="ECO:0000259" key="19">
    <source>
        <dbReference type="Pfam" id="PF12804"/>
    </source>
</evidence>
<evidence type="ECO:0000256" key="17">
    <source>
        <dbReference type="ARBA" id="ARBA00049628"/>
    </source>
</evidence>
<feature type="binding site" evidence="18">
    <location>
        <position position="230"/>
    </location>
    <ligand>
        <name>UDP-N-acetyl-alpha-D-glucosamine</name>
        <dbReference type="ChEBI" id="CHEBI:57705"/>
    </ligand>
</feature>
<dbReference type="GO" id="GO:0003977">
    <property type="term" value="F:UDP-N-acetylglucosamine diphosphorylase activity"/>
    <property type="evidence" value="ECO:0007669"/>
    <property type="project" value="UniProtKB-EC"/>
</dbReference>
<dbReference type="InterPro" id="IPR011004">
    <property type="entry name" value="Trimer_LpxA-like_sf"/>
</dbReference>
<dbReference type="InterPro" id="IPR001451">
    <property type="entry name" value="Hexapep"/>
</dbReference>
<comment type="catalytic activity">
    <reaction evidence="16 18">
        <text>N-acetyl-alpha-D-glucosamine 1-phosphate + UTP + H(+) = UDP-N-acetyl-alpha-D-glucosamine + diphosphate</text>
        <dbReference type="Rhea" id="RHEA:13509"/>
        <dbReference type="ChEBI" id="CHEBI:15378"/>
        <dbReference type="ChEBI" id="CHEBI:33019"/>
        <dbReference type="ChEBI" id="CHEBI:46398"/>
        <dbReference type="ChEBI" id="CHEBI:57705"/>
        <dbReference type="ChEBI" id="CHEBI:57776"/>
        <dbReference type="EC" id="2.7.7.23"/>
    </reaction>
</comment>
<evidence type="ECO:0000256" key="13">
    <source>
        <dbReference type="ARBA" id="ARBA00023315"/>
    </source>
</evidence>
<evidence type="ECO:0000256" key="16">
    <source>
        <dbReference type="ARBA" id="ARBA00048493"/>
    </source>
</evidence>
<dbReference type="Gene3D" id="2.160.10.10">
    <property type="entry name" value="Hexapeptide repeat proteins"/>
    <property type="match status" value="1"/>
</dbReference>
<feature type="binding site" evidence="18">
    <location>
        <position position="158"/>
    </location>
    <ligand>
        <name>UDP-N-acetyl-alpha-D-glucosamine</name>
        <dbReference type="ChEBI" id="CHEBI:57705"/>
    </ligand>
</feature>
<evidence type="ECO:0000256" key="11">
    <source>
        <dbReference type="ARBA" id="ARBA00022984"/>
    </source>
</evidence>
<keyword evidence="4 18" id="KW-0963">Cytoplasm</keyword>
<proteinExistence type="inferred from homology"/>
<dbReference type="NCBIfam" id="NF010933">
    <property type="entry name" value="PRK14353.1"/>
    <property type="match status" value="1"/>
</dbReference>
<comment type="pathway">
    <text evidence="18">Bacterial outer membrane biogenesis; LPS lipid A biosynthesis.</text>
</comment>
<evidence type="ECO:0000256" key="14">
    <source>
        <dbReference type="ARBA" id="ARBA00023316"/>
    </source>
</evidence>
<keyword evidence="21" id="KW-1185">Reference proteome</keyword>
<dbReference type="InterPro" id="IPR025877">
    <property type="entry name" value="MobA-like_NTP_Trfase"/>
</dbReference>
<keyword evidence="6 18" id="KW-0548">Nucleotidyltransferase</keyword>
<feature type="binding site" evidence="18">
    <location>
        <position position="337"/>
    </location>
    <ligand>
        <name>UDP-N-acetyl-alpha-D-glucosamine</name>
        <dbReference type="ChEBI" id="CHEBI:57705"/>
    </ligand>
</feature>
<comment type="function">
    <text evidence="17 18">Catalyzes the last two sequential reactions in the de novo biosynthetic pathway for UDP-N-acetylglucosamine (UDP-GlcNAc). The C-terminal domain catalyzes the transfer of acetyl group from acetyl coenzyme A to glucosamine-1-phosphate (GlcN-1-P) to produce N-acetylglucosamine-1-phosphate (GlcNAc-1-P), which is converted into UDP-GlcNAc by the transfer of uridine 5-monophosphate (from uridine 5-triphosphate), a reaction catalyzed by the N-terminal domain.</text>
</comment>
<evidence type="ECO:0000256" key="5">
    <source>
        <dbReference type="ARBA" id="ARBA00022679"/>
    </source>
</evidence>
<keyword evidence="14 18" id="KW-0961">Cell wall biogenesis/degradation</keyword>
<dbReference type="PANTHER" id="PTHR43584">
    <property type="entry name" value="NUCLEOTIDYL TRANSFERASE"/>
    <property type="match status" value="1"/>
</dbReference>
<dbReference type="InterPro" id="IPR029044">
    <property type="entry name" value="Nucleotide-diphossugar_trans"/>
</dbReference>
<feature type="domain" description="MobA-like NTP transferase" evidence="19">
    <location>
        <begin position="8"/>
        <end position="143"/>
    </location>
</feature>
<evidence type="ECO:0000256" key="12">
    <source>
        <dbReference type="ARBA" id="ARBA00023268"/>
    </source>
</evidence>
<organism evidence="20 21">
    <name type="scientific">Xanthobacter aminoxidans</name>
    <dbReference type="NCBI Taxonomy" id="186280"/>
    <lineage>
        <taxon>Bacteria</taxon>
        <taxon>Pseudomonadati</taxon>
        <taxon>Pseudomonadota</taxon>
        <taxon>Alphaproteobacteria</taxon>
        <taxon>Hyphomicrobiales</taxon>
        <taxon>Xanthobacteraceae</taxon>
        <taxon>Xanthobacter</taxon>
    </lineage>
</organism>
<feature type="binding site" evidence="18">
    <location>
        <begin position="372"/>
        <end position="373"/>
    </location>
    <ligand>
        <name>acetyl-CoA</name>
        <dbReference type="ChEBI" id="CHEBI:57288"/>
    </ligand>
</feature>
<feature type="binding site" evidence="18">
    <location>
        <position position="352"/>
    </location>
    <ligand>
        <name>UDP-N-acetyl-alpha-D-glucosamine</name>
        <dbReference type="ChEBI" id="CHEBI:57705"/>
    </ligand>
</feature>
<feature type="region of interest" description="Pyrophosphorylase" evidence="18">
    <location>
        <begin position="1"/>
        <end position="232"/>
    </location>
</feature>
<feature type="binding site" evidence="18">
    <location>
        <position position="78"/>
    </location>
    <ligand>
        <name>UDP-N-acetyl-alpha-D-glucosamine</name>
        <dbReference type="ChEBI" id="CHEBI:57705"/>
    </ligand>
</feature>
<dbReference type="Pfam" id="PF12804">
    <property type="entry name" value="NTP_transf_3"/>
    <property type="match status" value="1"/>
</dbReference>
<evidence type="ECO:0000256" key="2">
    <source>
        <dbReference type="ARBA" id="ARBA00007707"/>
    </source>
</evidence>
<comment type="caution">
    <text evidence="18">Lacks conserved residue(s) required for the propagation of feature annotation.</text>
</comment>
<evidence type="ECO:0000256" key="15">
    <source>
        <dbReference type="ARBA" id="ARBA00048247"/>
    </source>
</evidence>
<feature type="binding site" evidence="18">
    <location>
        <position position="230"/>
    </location>
    <ligand>
        <name>Mg(2+)</name>
        <dbReference type="ChEBI" id="CHEBI:18420"/>
    </ligand>
</feature>
<comment type="pathway">
    <text evidence="18">Nucleotide-sugar biosynthesis; UDP-N-acetyl-alpha-D-glucosamine biosynthesis; N-acetyl-alpha-D-glucosamine 1-phosphate from alpha-D-glucosamine 6-phosphate (route II): step 2/2.</text>
</comment>
<evidence type="ECO:0000256" key="6">
    <source>
        <dbReference type="ARBA" id="ARBA00022695"/>
    </source>
</evidence>
<feature type="binding site" evidence="18">
    <location>
        <position position="366"/>
    </location>
    <ligand>
        <name>acetyl-CoA</name>
        <dbReference type="ChEBI" id="CHEBI:57288"/>
    </ligand>
</feature>
<keyword evidence="12 18" id="KW-0511">Multifunctional enzyme</keyword>
<dbReference type="EMBL" id="JBAFUR010000001">
    <property type="protein sequence ID" value="MFG1251859.1"/>
    <property type="molecule type" value="Genomic_DNA"/>
</dbReference>
<evidence type="ECO:0000256" key="10">
    <source>
        <dbReference type="ARBA" id="ARBA00022960"/>
    </source>
</evidence>
<evidence type="ECO:0000313" key="21">
    <source>
        <dbReference type="Proteomes" id="UP001604043"/>
    </source>
</evidence>
<comment type="subcellular location">
    <subcellularLocation>
        <location evidence="1 18">Cytoplasm</location>
    </subcellularLocation>
</comment>
<reference evidence="20 21" key="1">
    <citation type="submission" date="2024-02" db="EMBL/GenBank/DDBJ databases">
        <title>Expansion and revision of Xanthobacter and proposal of Roseixanthobacter gen. nov.</title>
        <authorList>
            <person name="Soltysiak M.P.M."/>
            <person name="Jalihal A."/>
            <person name="Ory A."/>
            <person name="Chrisophersen C."/>
            <person name="Lee A.D."/>
            <person name="Boulton J."/>
            <person name="Springer M."/>
        </authorList>
    </citation>
    <scope>NUCLEOTIDE SEQUENCE [LARGE SCALE GENOMIC DNA]</scope>
    <source>
        <strain evidence="20 21">CB5</strain>
    </source>
</reference>
<comment type="similarity">
    <text evidence="2 18">In the C-terminal section; belongs to the transferase hexapeptide repeat family.</text>
</comment>
<sequence>MSDRSLLVVVLAAGEGTRMKSRLPKVLHKVAGRTMLHHVLAATRAAGATRTAVVVGPGREDVAAEATRIVPDAQVFVQTERLGTAHAVLAARAALEQGADDVLVLYADTPLVRPETLARLRAPLAEGAAVAALGFEPEDPTGYGRLVTSGDELVAIREEKDATAAEKAVRFCNAGLMALSGKDALSILDRIGNANSKGEYYLTDAVEIARADGRAAVAAKADVDEVAGVNSRIQLAEAEAILQKRLRLAAMAEGATLIAPETVFFSADTVLGRDVIVEPNVVFGPGVTVGDDVVIHAFCHLEGAQLAPGVSIGPYARLRPGTRLDEGVRIGNFVETKAAHIESGAKVNHLSYVGDAHVGAGANLGAGTITCNYDGFSKYRTEIGAGAFIGVNSALVAPVTIGAGAYVGTGAVITSDVPEDALAIARSRQVVKEGWARDFRAARADATKK</sequence>
<dbReference type="SUPFAM" id="SSF51161">
    <property type="entry name" value="Trimeric LpxA-like enzymes"/>
    <property type="match status" value="1"/>
</dbReference>
<feature type="binding site" evidence="18">
    <location>
        <position position="363"/>
    </location>
    <ligand>
        <name>UDP-N-acetyl-alpha-D-glucosamine</name>
        <dbReference type="ChEBI" id="CHEBI:57705"/>
    </ligand>
</feature>
<feature type="binding site" evidence="18">
    <location>
        <position position="426"/>
    </location>
    <ligand>
        <name>acetyl-CoA</name>
        <dbReference type="ChEBI" id="CHEBI:57288"/>
    </ligand>
</feature>
<keyword evidence="10 18" id="KW-0133">Cell shape</keyword>
<comment type="cofactor">
    <cofactor evidence="18">
        <name>Mg(2+)</name>
        <dbReference type="ChEBI" id="CHEBI:18420"/>
    </cofactor>
    <text evidence="18">Binds 1 Mg(2+) ion per subunit.</text>
</comment>
<comment type="pathway">
    <text evidence="18">Nucleotide-sugar biosynthesis; UDP-N-acetyl-alpha-D-glucosamine biosynthesis; UDP-N-acetyl-alpha-D-glucosamine from N-acetyl-alpha-D-glucosamine 1-phosphate: step 1/1.</text>
</comment>
<protein>
    <recommendedName>
        <fullName evidence="18">Bifunctional protein GlmU</fullName>
    </recommendedName>
    <domain>
        <recommendedName>
            <fullName evidence="18">UDP-N-acetylglucosamine pyrophosphorylase</fullName>
            <ecNumber evidence="18">2.7.7.23</ecNumber>
        </recommendedName>
        <alternativeName>
            <fullName evidence="18">N-acetylglucosamine-1-phosphate uridyltransferase</fullName>
        </alternativeName>
    </domain>
    <domain>
        <recommendedName>
            <fullName evidence="18">Glucosamine-1-phosphate N-acetyltransferase</fullName>
            <ecNumber evidence="18">2.3.1.157</ecNumber>
        </recommendedName>
    </domain>
</protein>
<keyword evidence="5 18" id="KW-0808">Transferase</keyword>
<evidence type="ECO:0000256" key="4">
    <source>
        <dbReference type="ARBA" id="ARBA00022490"/>
    </source>
</evidence>
<dbReference type="HAMAP" id="MF_01631">
    <property type="entry name" value="GlmU"/>
    <property type="match status" value="1"/>
</dbReference>
<feature type="binding site" evidence="18">
    <location>
        <begin position="83"/>
        <end position="84"/>
    </location>
    <ligand>
        <name>UDP-N-acetyl-alpha-D-glucosamine</name>
        <dbReference type="ChEBI" id="CHEBI:57705"/>
    </ligand>
</feature>
<evidence type="ECO:0000256" key="1">
    <source>
        <dbReference type="ARBA" id="ARBA00004496"/>
    </source>
</evidence>
<feature type="binding site" evidence="18">
    <location>
        <position position="25"/>
    </location>
    <ligand>
        <name>UDP-N-acetyl-alpha-D-glucosamine</name>
        <dbReference type="ChEBI" id="CHEBI:57705"/>
    </ligand>
</feature>
<keyword evidence="13 18" id="KW-0012">Acyltransferase</keyword>
<keyword evidence="7 18" id="KW-0479">Metal-binding</keyword>
<feature type="binding site" evidence="18">
    <location>
        <position position="173"/>
    </location>
    <ligand>
        <name>UDP-N-acetyl-alpha-D-glucosamine</name>
        <dbReference type="ChEBI" id="CHEBI:57705"/>
    </ligand>
</feature>
<comment type="caution">
    <text evidence="20">The sequence shown here is derived from an EMBL/GenBank/DDBJ whole genome shotgun (WGS) entry which is preliminary data.</text>
</comment>
<keyword evidence="8 18" id="KW-0677">Repeat</keyword>
<gene>
    <name evidence="18 20" type="primary">glmU</name>
    <name evidence="20" type="ORF">V5F30_06580</name>
</gene>
<evidence type="ECO:0000256" key="7">
    <source>
        <dbReference type="ARBA" id="ARBA00022723"/>
    </source>
</evidence>
<dbReference type="CDD" id="cd03353">
    <property type="entry name" value="LbH_GlmU_C"/>
    <property type="match status" value="1"/>
</dbReference>
<feature type="binding site" evidence="18">
    <location>
        <position position="409"/>
    </location>
    <ligand>
        <name>acetyl-CoA</name>
        <dbReference type="ChEBI" id="CHEBI:57288"/>
    </ligand>
</feature>
<evidence type="ECO:0000256" key="9">
    <source>
        <dbReference type="ARBA" id="ARBA00022842"/>
    </source>
</evidence>
<feature type="binding site" evidence="18">
    <location>
        <position position="319"/>
    </location>
    <ligand>
        <name>UDP-N-acetyl-alpha-D-glucosamine</name>
        <dbReference type="ChEBI" id="CHEBI:57705"/>
    </ligand>
</feature>
<dbReference type="PROSITE" id="PS00101">
    <property type="entry name" value="HEXAPEP_TRANSFERASES"/>
    <property type="match status" value="1"/>
</dbReference>
<dbReference type="InterPro" id="IPR018357">
    <property type="entry name" value="Hexapep_transf_CS"/>
</dbReference>
<feature type="active site" description="Proton acceptor" evidence="18">
    <location>
        <position position="349"/>
    </location>
</feature>
<dbReference type="InterPro" id="IPR005882">
    <property type="entry name" value="Bifunctional_GlmU"/>
</dbReference>
<comment type="catalytic activity">
    <reaction evidence="15 18">
        <text>alpha-D-glucosamine 1-phosphate + acetyl-CoA = N-acetyl-alpha-D-glucosamine 1-phosphate + CoA + H(+)</text>
        <dbReference type="Rhea" id="RHEA:13725"/>
        <dbReference type="ChEBI" id="CHEBI:15378"/>
        <dbReference type="ChEBI" id="CHEBI:57287"/>
        <dbReference type="ChEBI" id="CHEBI:57288"/>
        <dbReference type="ChEBI" id="CHEBI:57776"/>
        <dbReference type="ChEBI" id="CHEBI:58516"/>
        <dbReference type="EC" id="2.3.1.157"/>
    </reaction>
</comment>
<dbReference type="EC" id="2.7.7.23" evidence="18"/>
<dbReference type="InterPro" id="IPR050065">
    <property type="entry name" value="GlmU-like"/>
</dbReference>
<dbReference type="Pfam" id="PF00132">
    <property type="entry name" value="Hexapep"/>
    <property type="match status" value="2"/>
</dbReference>
<dbReference type="InterPro" id="IPR038009">
    <property type="entry name" value="GlmU_C_LbH"/>
</dbReference>
<keyword evidence="9 18" id="KW-0460">Magnesium</keyword>
<dbReference type="PANTHER" id="PTHR43584:SF3">
    <property type="entry name" value="BIFUNCTIONAL PROTEIN GLMU"/>
    <property type="match status" value="1"/>
</dbReference>
<name>A0ABW6ZDK3_9HYPH</name>
<feature type="binding site" evidence="18">
    <location>
        <position position="144"/>
    </location>
    <ligand>
        <name>UDP-N-acetyl-alpha-D-glucosamine</name>
        <dbReference type="ChEBI" id="CHEBI:57705"/>
    </ligand>
</feature>
<keyword evidence="11 18" id="KW-0573">Peptidoglycan synthesis</keyword>
<evidence type="ECO:0000313" key="20">
    <source>
        <dbReference type="EMBL" id="MFG1251859.1"/>
    </source>
</evidence>
<dbReference type="RefSeq" id="WP_394005687.1">
    <property type="nucleotide sequence ID" value="NZ_JBAFUR010000001.1"/>
</dbReference>
<dbReference type="SUPFAM" id="SSF53448">
    <property type="entry name" value="Nucleotide-diphospho-sugar transferases"/>
    <property type="match status" value="1"/>
</dbReference>
<dbReference type="EC" id="2.3.1.157" evidence="18"/>
<evidence type="ECO:0000256" key="3">
    <source>
        <dbReference type="ARBA" id="ARBA00007947"/>
    </source>
</evidence>
<comment type="similarity">
    <text evidence="3 18">In the N-terminal section; belongs to the N-acetylglucosamine-1-phosphate uridyltransferase family.</text>
</comment>
<comment type="subunit">
    <text evidence="18">Homotrimer.</text>
</comment>
<dbReference type="Gene3D" id="3.90.550.10">
    <property type="entry name" value="Spore Coat Polysaccharide Biosynthesis Protein SpsA, Chain A"/>
    <property type="match status" value="1"/>
</dbReference>
<accession>A0ABW6ZDK3</accession>
<dbReference type="NCBIfam" id="TIGR01173">
    <property type="entry name" value="glmU"/>
    <property type="match status" value="1"/>
</dbReference>
<evidence type="ECO:0000256" key="18">
    <source>
        <dbReference type="HAMAP-Rule" id="MF_01631"/>
    </source>
</evidence>
<feature type="binding site" evidence="18">
    <location>
        <begin position="11"/>
        <end position="14"/>
    </location>
    <ligand>
        <name>UDP-N-acetyl-alpha-D-glucosamine</name>
        <dbReference type="ChEBI" id="CHEBI:57705"/>
    </ligand>
</feature>
<feature type="region of interest" description="N-acetyltransferase" evidence="18">
    <location>
        <begin position="254"/>
        <end position="449"/>
    </location>
</feature>
<feature type="region of interest" description="Linker" evidence="18">
    <location>
        <begin position="233"/>
        <end position="253"/>
    </location>
</feature>
<dbReference type="CDD" id="cd02540">
    <property type="entry name" value="GT2_GlmU_N_bac"/>
    <property type="match status" value="1"/>
</dbReference>
<evidence type="ECO:0000256" key="8">
    <source>
        <dbReference type="ARBA" id="ARBA00022737"/>
    </source>
</evidence>